<feature type="transmembrane region" description="Helical" evidence="1">
    <location>
        <begin position="154"/>
        <end position="173"/>
    </location>
</feature>
<organism evidence="2 3">
    <name type="scientific">Candidatus Daviesbacteria bacterium RIFCSPLOWO2_01_FULL_40_24</name>
    <dbReference type="NCBI Taxonomy" id="1797787"/>
    <lineage>
        <taxon>Bacteria</taxon>
        <taxon>Candidatus Daviesiibacteriota</taxon>
    </lineage>
</organism>
<keyword evidence="1" id="KW-1133">Transmembrane helix</keyword>
<feature type="transmembrane region" description="Helical" evidence="1">
    <location>
        <begin position="244"/>
        <end position="262"/>
    </location>
</feature>
<comment type="caution">
    <text evidence="2">The sequence shown here is derived from an EMBL/GenBank/DDBJ whole genome shotgun (WGS) entry which is preliminary data.</text>
</comment>
<dbReference type="AlphaFoldDB" id="A0A1F5MK12"/>
<feature type="transmembrane region" description="Helical" evidence="1">
    <location>
        <begin position="40"/>
        <end position="60"/>
    </location>
</feature>
<feature type="transmembrane region" description="Helical" evidence="1">
    <location>
        <begin position="185"/>
        <end position="206"/>
    </location>
</feature>
<feature type="transmembrane region" description="Helical" evidence="1">
    <location>
        <begin position="212"/>
        <end position="232"/>
    </location>
</feature>
<dbReference type="InterPro" id="IPR043715">
    <property type="entry name" value="DUF5656"/>
</dbReference>
<evidence type="ECO:0000313" key="2">
    <source>
        <dbReference type="EMBL" id="OGE65727.1"/>
    </source>
</evidence>
<keyword evidence="1" id="KW-0812">Transmembrane</keyword>
<keyword evidence="1" id="KW-0472">Membrane</keyword>
<dbReference type="EMBL" id="MFDO01000009">
    <property type="protein sequence ID" value="OGE65727.1"/>
    <property type="molecule type" value="Genomic_DNA"/>
</dbReference>
<feature type="transmembrane region" description="Helical" evidence="1">
    <location>
        <begin position="12"/>
        <end position="34"/>
    </location>
</feature>
<feature type="transmembrane region" description="Helical" evidence="1">
    <location>
        <begin position="67"/>
        <end position="85"/>
    </location>
</feature>
<name>A0A1F5MK12_9BACT</name>
<dbReference type="Pfam" id="PF18900">
    <property type="entry name" value="DUF5656"/>
    <property type="match status" value="1"/>
</dbReference>
<accession>A0A1F5MK12</accession>
<reference evidence="2 3" key="1">
    <citation type="journal article" date="2016" name="Nat. Commun.">
        <title>Thousands of microbial genomes shed light on interconnected biogeochemical processes in an aquifer system.</title>
        <authorList>
            <person name="Anantharaman K."/>
            <person name="Brown C.T."/>
            <person name="Hug L.A."/>
            <person name="Sharon I."/>
            <person name="Castelle C.J."/>
            <person name="Probst A.J."/>
            <person name="Thomas B.C."/>
            <person name="Singh A."/>
            <person name="Wilkins M.J."/>
            <person name="Karaoz U."/>
            <person name="Brodie E.L."/>
            <person name="Williams K.H."/>
            <person name="Hubbard S.S."/>
            <person name="Banfield J.F."/>
        </authorList>
    </citation>
    <scope>NUCLEOTIDE SEQUENCE [LARGE SCALE GENOMIC DNA]</scope>
</reference>
<dbReference type="Proteomes" id="UP000178017">
    <property type="component" value="Unassembled WGS sequence"/>
</dbReference>
<evidence type="ECO:0000313" key="3">
    <source>
        <dbReference type="Proteomes" id="UP000178017"/>
    </source>
</evidence>
<evidence type="ECO:0000256" key="1">
    <source>
        <dbReference type="SAM" id="Phobius"/>
    </source>
</evidence>
<sequence>MSFGLTKRHKIIITSVILAVALLSTGFMSISFYLNYKLQIIVALLILSLVLSAWALWEGLTFLKGTILMVLPMTFTLSVTSYYFLLPTYWYLRFPVALLFGIIWYTLLLSQNVFNVSSIRTIPLYRVASTVVFVLTITTASLLFNVIFSLHMLYIFNGLVVLALCFPLILQLLWSVEMERVDSILAVTSLFMGIVVSQVAIALSFWPVSNAVASVMLTAVLYLVCGISMDSLRGRLSREVVWGYFRWGAPVLLLVYLTTSWTG</sequence>
<protein>
    <submittedName>
        <fullName evidence="2">Uncharacterized protein</fullName>
    </submittedName>
</protein>
<feature type="transmembrane region" description="Helical" evidence="1">
    <location>
        <begin position="91"/>
        <end position="110"/>
    </location>
</feature>
<feature type="transmembrane region" description="Helical" evidence="1">
    <location>
        <begin position="122"/>
        <end position="148"/>
    </location>
</feature>
<proteinExistence type="predicted"/>
<gene>
    <name evidence="2" type="ORF">A3B49_02630</name>
</gene>